<feature type="transmembrane region" description="Helical" evidence="2">
    <location>
        <begin position="79"/>
        <end position="97"/>
    </location>
</feature>
<dbReference type="Pfam" id="PF25939">
    <property type="entry name" value="DUF7982"/>
    <property type="match status" value="1"/>
</dbReference>
<name>A0ABD5QE22_9EURY</name>
<organism evidence="4 5">
    <name type="scientific">Saliphagus infecundisoli</name>
    <dbReference type="NCBI Taxonomy" id="1849069"/>
    <lineage>
        <taxon>Archaea</taxon>
        <taxon>Methanobacteriati</taxon>
        <taxon>Methanobacteriota</taxon>
        <taxon>Stenosarchaea group</taxon>
        <taxon>Halobacteria</taxon>
        <taxon>Halobacteriales</taxon>
        <taxon>Natrialbaceae</taxon>
        <taxon>Saliphagus</taxon>
    </lineage>
</organism>
<dbReference type="RefSeq" id="WP_224828310.1">
    <property type="nucleotide sequence ID" value="NZ_JAIVEF010000005.1"/>
</dbReference>
<keyword evidence="5" id="KW-1185">Reference proteome</keyword>
<dbReference type="AlphaFoldDB" id="A0ABD5QE22"/>
<protein>
    <recommendedName>
        <fullName evidence="3">DUF7982 domain-containing protein</fullName>
    </recommendedName>
</protein>
<evidence type="ECO:0000256" key="1">
    <source>
        <dbReference type="SAM" id="MobiDB-lite"/>
    </source>
</evidence>
<dbReference type="InterPro" id="IPR058288">
    <property type="entry name" value="DUF7982"/>
</dbReference>
<proteinExistence type="predicted"/>
<feature type="transmembrane region" description="Helical" evidence="2">
    <location>
        <begin position="56"/>
        <end position="73"/>
    </location>
</feature>
<evidence type="ECO:0000313" key="4">
    <source>
        <dbReference type="EMBL" id="MFC4987829.1"/>
    </source>
</evidence>
<dbReference type="Proteomes" id="UP001595925">
    <property type="component" value="Unassembled WGS sequence"/>
</dbReference>
<keyword evidence="2" id="KW-1133">Transmembrane helix</keyword>
<evidence type="ECO:0000259" key="3">
    <source>
        <dbReference type="Pfam" id="PF25939"/>
    </source>
</evidence>
<keyword evidence="2" id="KW-0812">Transmembrane</keyword>
<feature type="domain" description="DUF7982" evidence="3">
    <location>
        <begin position="25"/>
        <end position="281"/>
    </location>
</feature>
<feature type="compositionally biased region" description="Acidic residues" evidence="1">
    <location>
        <begin position="8"/>
        <end position="22"/>
    </location>
</feature>
<evidence type="ECO:0000313" key="5">
    <source>
        <dbReference type="Proteomes" id="UP001595925"/>
    </source>
</evidence>
<keyword evidence="2" id="KW-0472">Membrane</keyword>
<dbReference type="EMBL" id="JBHSJG010000032">
    <property type="protein sequence ID" value="MFC4987829.1"/>
    <property type="molecule type" value="Genomic_DNA"/>
</dbReference>
<feature type="region of interest" description="Disordered" evidence="1">
    <location>
        <begin position="1"/>
        <end position="22"/>
    </location>
</feature>
<sequence>MSAHDIDEMTPETDENAESEEDDLDLAAQIELLAAENRRLRDEYARARQSRYRHTAIGLGSIGALAALGGLLFPDARDVLFALAATGLFGAVLTYYLTPGRFVAGEVGERVYAPLAGNEAAIADDLGLGEDRIYLPREGSVRLYVPQRSGGELPEARAGPIVTAEGSRGLLLETTGSGLFAEFEDSLAGDLATAPAPLGTQLADGLVEGFELVESAELDADPEGDRLTLAVTGSAFGDADRFDHPVAAFVATGVATGLDRPVALEVRPGDDRHDWLVTCRWDLERVT</sequence>
<gene>
    <name evidence="4" type="ORF">ACFPFO_08630</name>
</gene>
<reference evidence="4 5" key="1">
    <citation type="journal article" date="2019" name="Int. J. Syst. Evol. Microbiol.">
        <title>The Global Catalogue of Microorganisms (GCM) 10K type strain sequencing project: providing services to taxonomists for standard genome sequencing and annotation.</title>
        <authorList>
            <consortium name="The Broad Institute Genomics Platform"/>
            <consortium name="The Broad Institute Genome Sequencing Center for Infectious Disease"/>
            <person name="Wu L."/>
            <person name="Ma J."/>
        </authorList>
    </citation>
    <scope>NUCLEOTIDE SEQUENCE [LARGE SCALE GENOMIC DNA]</scope>
    <source>
        <strain evidence="4 5">CGMCC 1.15824</strain>
    </source>
</reference>
<accession>A0ABD5QE22</accession>
<evidence type="ECO:0000256" key="2">
    <source>
        <dbReference type="SAM" id="Phobius"/>
    </source>
</evidence>
<comment type="caution">
    <text evidence="4">The sequence shown here is derived from an EMBL/GenBank/DDBJ whole genome shotgun (WGS) entry which is preliminary data.</text>
</comment>